<dbReference type="InterPro" id="IPR026889">
    <property type="entry name" value="Zn_Tnp"/>
</dbReference>
<evidence type="ECO:0000313" key="3">
    <source>
        <dbReference type="EMBL" id="OIN96743.1"/>
    </source>
</evidence>
<proteinExistence type="predicted"/>
<dbReference type="Pfam" id="PF14319">
    <property type="entry name" value="Zn_Tnp_IS91"/>
    <property type="match status" value="1"/>
</dbReference>
<dbReference type="EMBL" id="MNUO01000081">
    <property type="protein sequence ID" value="OIN96743.1"/>
    <property type="molecule type" value="Genomic_DNA"/>
</dbReference>
<sequence length="429" mass="50384">MAVQMRLFPNSDPRDITFEYILRVDNNWEQFKSLYGNQLRPVIIDEVEKMLKCCNPENGFATFICLSCGETKIIPFSCKSRICTRCGKKHTDIWSQELNDILLNVPHRHIVFTVSDRLWPYFQDDSKLQGLLLDTAANVLQEIFSQHNRKKVRITPGLILVLHPFGDDLKPNFHVHILITIGGLSKKGEWVYINDFIDYSIYRKMWQYEILTNLRKNLPNNPNLNRIIDWCFDNRKNGFVIFAKPTIKGGKRHSTLKYIARYVRHPAISNRRIIGYDGQSVTFIYEENNKKYTKTLPKLEFIKAVVQHIPDKQFKMIRRVGLYARRSNLKYEIAKQILDPAPKNEVGKFNWRKNITNYTQKDPLSCDKCGEEMHLYKITYFDGSQYKTVGGFDWLIKRGVISYVEGLPNFPTKVKEQAPQNQWCQLCLW</sequence>
<evidence type="ECO:0000259" key="2">
    <source>
        <dbReference type="Pfam" id="PF14319"/>
    </source>
</evidence>
<accession>A0A1J4SBJ1</accession>
<dbReference type="GO" id="GO:0004803">
    <property type="term" value="F:transposase activity"/>
    <property type="evidence" value="ECO:0007669"/>
    <property type="project" value="InterPro"/>
</dbReference>
<dbReference type="STRING" id="1817893.AUJ66_05425"/>
<evidence type="ECO:0000313" key="4">
    <source>
        <dbReference type="Proteomes" id="UP000182278"/>
    </source>
</evidence>
<dbReference type="Proteomes" id="UP000182278">
    <property type="component" value="Unassembled WGS sequence"/>
</dbReference>
<dbReference type="Pfam" id="PF04986">
    <property type="entry name" value="Y2_Tnp"/>
    <property type="match status" value="1"/>
</dbReference>
<name>A0A1J4SBJ1_9BACT</name>
<feature type="domain" description="Transposase zinc-binding" evidence="2">
    <location>
        <begin position="25"/>
        <end position="114"/>
    </location>
</feature>
<dbReference type="AlphaFoldDB" id="A0A1J4SBJ1"/>
<evidence type="ECO:0000259" key="1">
    <source>
        <dbReference type="Pfam" id="PF04986"/>
    </source>
</evidence>
<dbReference type="PANTHER" id="PTHR37023:SF1">
    <property type="entry name" value="ISSOD25 TRANSPOSASE TNPA_ISSOD25"/>
    <property type="match status" value="1"/>
</dbReference>
<comment type="caution">
    <text evidence="3">The sequence shown here is derived from an EMBL/GenBank/DDBJ whole genome shotgun (WGS) entry which is preliminary data.</text>
</comment>
<gene>
    <name evidence="3" type="ORF">AUJ66_05425</name>
</gene>
<protein>
    <submittedName>
        <fullName evidence="3">Uncharacterized protein</fullName>
    </submittedName>
</protein>
<dbReference type="InterPro" id="IPR007069">
    <property type="entry name" value="Transposase_32"/>
</dbReference>
<dbReference type="GO" id="GO:0003677">
    <property type="term" value="F:DNA binding"/>
    <property type="evidence" value="ECO:0007669"/>
    <property type="project" value="InterPro"/>
</dbReference>
<dbReference type="GO" id="GO:0006313">
    <property type="term" value="P:DNA transposition"/>
    <property type="evidence" value="ECO:0007669"/>
    <property type="project" value="InterPro"/>
</dbReference>
<feature type="domain" description="Transposase IS801/IS1294" evidence="1">
    <location>
        <begin position="157"/>
        <end position="328"/>
    </location>
</feature>
<dbReference type="PANTHER" id="PTHR37023">
    <property type="entry name" value="TRANSPOSASE"/>
    <property type="match status" value="1"/>
</dbReference>
<reference evidence="3 4" key="1">
    <citation type="journal article" date="2016" name="Environ. Microbiol.">
        <title>Genomic resolution of a cold subsurface aquifer community provides metabolic insights for novel microbes adapted to high CO concentrations.</title>
        <authorList>
            <person name="Probst A.J."/>
            <person name="Castelle C.J."/>
            <person name="Singh A."/>
            <person name="Brown C.T."/>
            <person name="Anantharaman K."/>
            <person name="Sharon I."/>
            <person name="Hug L.A."/>
            <person name="Burstein D."/>
            <person name="Emerson J.B."/>
            <person name="Thomas B.C."/>
            <person name="Banfield J.F."/>
        </authorList>
    </citation>
    <scope>NUCLEOTIDE SEQUENCE [LARGE SCALE GENOMIC DNA]</scope>
    <source>
        <strain evidence="3">CG1_02_38_46</strain>
    </source>
</reference>
<organism evidence="3 4">
    <name type="scientific">Candidatus Desantisbacteria bacterium CG1_02_38_46</name>
    <dbReference type="NCBI Taxonomy" id="1817893"/>
    <lineage>
        <taxon>Bacteria</taxon>
        <taxon>Candidatus Desantisiibacteriota</taxon>
    </lineage>
</organism>